<evidence type="ECO:0000313" key="1">
    <source>
        <dbReference type="EMBL" id="EYU19211.1"/>
    </source>
</evidence>
<organism evidence="1 2">
    <name type="scientific">Erythranthe guttata</name>
    <name type="common">Yellow monkey flower</name>
    <name type="synonym">Mimulus guttatus</name>
    <dbReference type="NCBI Taxonomy" id="4155"/>
    <lineage>
        <taxon>Eukaryota</taxon>
        <taxon>Viridiplantae</taxon>
        <taxon>Streptophyta</taxon>
        <taxon>Embryophyta</taxon>
        <taxon>Tracheophyta</taxon>
        <taxon>Spermatophyta</taxon>
        <taxon>Magnoliopsida</taxon>
        <taxon>eudicotyledons</taxon>
        <taxon>Gunneridae</taxon>
        <taxon>Pentapetalae</taxon>
        <taxon>asterids</taxon>
        <taxon>lamiids</taxon>
        <taxon>Lamiales</taxon>
        <taxon>Phrymaceae</taxon>
        <taxon>Erythranthe</taxon>
    </lineage>
</organism>
<evidence type="ECO:0000313" key="2">
    <source>
        <dbReference type="Proteomes" id="UP000030748"/>
    </source>
</evidence>
<name>A0A022PTT6_ERYGU</name>
<accession>A0A022PTT6</accession>
<keyword evidence="2" id="KW-1185">Reference proteome</keyword>
<gene>
    <name evidence="1" type="ORF">MIMGU_mgv1a014960mg</name>
</gene>
<dbReference type="eggNOG" id="ENOG502S1NS">
    <property type="taxonomic scope" value="Eukaryota"/>
</dbReference>
<reference evidence="1 2" key="1">
    <citation type="journal article" date="2013" name="Proc. Natl. Acad. Sci. U.S.A.">
        <title>Fine-scale variation in meiotic recombination in Mimulus inferred from population shotgun sequencing.</title>
        <authorList>
            <person name="Hellsten U."/>
            <person name="Wright K.M."/>
            <person name="Jenkins J."/>
            <person name="Shu S."/>
            <person name="Yuan Y."/>
            <person name="Wessler S.R."/>
            <person name="Schmutz J."/>
            <person name="Willis J.H."/>
            <person name="Rokhsar D.S."/>
        </authorList>
    </citation>
    <scope>NUCLEOTIDE SEQUENCE [LARGE SCALE GENOMIC DNA]</scope>
    <source>
        <strain evidence="2">cv. DUN x IM62</strain>
    </source>
</reference>
<dbReference type="AlphaFoldDB" id="A0A022PTT6"/>
<sequence length="172" mass="19292">MDENITRVELPTIVISDEPGGGDVQMVDAITFNILTFLTEYEGSLACVSVDDDESNVYIWLLTDHGKSTWCGKGGAPLLIDASLGGINSIVSVDKELLFILNPDMENHFFFHFLNVEEMTWRISCEGVFKIGECEPFVLPYAESLFRCDFRQVTSEARERLIKIENDVNGNS</sequence>
<protein>
    <submittedName>
        <fullName evidence="1">Uncharacterized protein</fullName>
    </submittedName>
</protein>
<dbReference type="Proteomes" id="UP000030748">
    <property type="component" value="Unassembled WGS sequence"/>
</dbReference>
<dbReference type="EMBL" id="KI632305">
    <property type="protein sequence ID" value="EYU19211.1"/>
    <property type="molecule type" value="Genomic_DNA"/>
</dbReference>
<proteinExistence type="predicted"/>